<sequence length="139" mass="16018">MKAMEENNTYYQQPNNAYVNPEHTLKQSKQEQTHEKNILSEKNKHELEIIDKNNNHNLEIKKKELGWFGIFFGGKELISLNISGMLIIFLLITGLLLSYKIYNDKTDLDSVVKIWGIITPIITLTLGYIFGSKNNSNNC</sequence>
<feature type="transmembrane region" description="Helical" evidence="1">
    <location>
        <begin position="77"/>
        <end position="99"/>
    </location>
</feature>
<feature type="transmembrane region" description="Helical" evidence="1">
    <location>
        <begin position="111"/>
        <end position="130"/>
    </location>
</feature>
<name>A0A644SNK8_9ZZZZ</name>
<evidence type="ECO:0000256" key="1">
    <source>
        <dbReference type="SAM" id="Phobius"/>
    </source>
</evidence>
<accession>A0A644SNK8</accession>
<keyword evidence="1" id="KW-0472">Membrane</keyword>
<dbReference type="EMBL" id="VSSQ01000003">
    <property type="protein sequence ID" value="MPL56228.1"/>
    <property type="molecule type" value="Genomic_DNA"/>
</dbReference>
<dbReference type="AlphaFoldDB" id="A0A644SNK8"/>
<keyword evidence="1" id="KW-1133">Transmembrane helix</keyword>
<reference evidence="2" key="1">
    <citation type="submission" date="2019-08" db="EMBL/GenBank/DDBJ databases">
        <authorList>
            <person name="Kucharzyk K."/>
            <person name="Murdoch R.W."/>
            <person name="Higgins S."/>
            <person name="Loffler F."/>
        </authorList>
    </citation>
    <scope>NUCLEOTIDE SEQUENCE</scope>
</reference>
<comment type="caution">
    <text evidence="2">The sequence shown here is derived from an EMBL/GenBank/DDBJ whole genome shotgun (WGS) entry which is preliminary data.</text>
</comment>
<protein>
    <submittedName>
        <fullName evidence="2">Uncharacterized protein</fullName>
    </submittedName>
</protein>
<gene>
    <name evidence="2" type="ORF">SDC9_01710</name>
</gene>
<organism evidence="2">
    <name type="scientific">bioreactor metagenome</name>
    <dbReference type="NCBI Taxonomy" id="1076179"/>
    <lineage>
        <taxon>unclassified sequences</taxon>
        <taxon>metagenomes</taxon>
        <taxon>ecological metagenomes</taxon>
    </lineage>
</organism>
<proteinExistence type="predicted"/>
<keyword evidence="1" id="KW-0812">Transmembrane</keyword>
<evidence type="ECO:0000313" key="2">
    <source>
        <dbReference type="EMBL" id="MPL56228.1"/>
    </source>
</evidence>